<dbReference type="Proteomes" id="UP000233343">
    <property type="component" value="Unassembled WGS sequence"/>
</dbReference>
<dbReference type="AlphaFoldDB" id="A0A2N0Z942"/>
<gene>
    <name evidence="1" type="ORF">CWS20_26015</name>
</gene>
<dbReference type="RefSeq" id="WP_066197843.1">
    <property type="nucleotide sequence ID" value="NZ_JAFDQP010000004.1"/>
</dbReference>
<evidence type="ECO:0000313" key="1">
    <source>
        <dbReference type="EMBL" id="PKG26038.1"/>
    </source>
</evidence>
<reference evidence="1 2" key="1">
    <citation type="journal article" date="2010" name="Int. J. Syst. Evol. Microbiol.">
        <title>Bacillus horneckiae sp. nov., isolated from a spacecraft-assembly clean room.</title>
        <authorList>
            <person name="Vaishampayan P."/>
            <person name="Probst A."/>
            <person name="Krishnamurthi S."/>
            <person name="Ghosh S."/>
            <person name="Osman S."/>
            <person name="McDowall A."/>
            <person name="Ruckmani A."/>
            <person name="Mayilraj S."/>
            <person name="Venkateswaran K."/>
        </authorList>
    </citation>
    <scope>NUCLEOTIDE SEQUENCE [LARGE SCALE GENOMIC DNA]</scope>
    <source>
        <strain evidence="2">1PO1SC</strain>
    </source>
</reference>
<name>A0A2N0Z942_9BACI</name>
<keyword evidence="2" id="KW-1185">Reference proteome</keyword>
<dbReference type="EMBL" id="PISD01000079">
    <property type="protein sequence ID" value="PKG26038.1"/>
    <property type="molecule type" value="Genomic_DNA"/>
</dbReference>
<accession>A0A2N0Z942</accession>
<comment type="caution">
    <text evidence="1">The sequence shown here is derived from an EMBL/GenBank/DDBJ whole genome shotgun (WGS) entry which is preliminary data.</text>
</comment>
<sequence>MFQSTFAAELASLIGREITVYTEGYDYDGVLIAVENGVLRMSELVPGYETQTERIIVPITAISYVVPAIPVG</sequence>
<proteinExistence type="predicted"/>
<protein>
    <recommendedName>
        <fullName evidence="3">DUF2642 domain-containing protein</fullName>
    </recommendedName>
</protein>
<evidence type="ECO:0000313" key="2">
    <source>
        <dbReference type="Proteomes" id="UP000233343"/>
    </source>
</evidence>
<evidence type="ECO:0008006" key="3">
    <source>
        <dbReference type="Google" id="ProtNLM"/>
    </source>
</evidence>
<organism evidence="1 2">
    <name type="scientific">Cytobacillus horneckiae</name>
    <dbReference type="NCBI Taxonomy" id="549687"/>
    <lineage>
        <taxon>Bacteria</taxon>
        <taxon>Bacillati</taxon>
        <taxon>Bacillota</taxon>
        <taxon>Bacilli</taxon>
        <taxon>Bacillales</taxon>
        <taxon>Bacillaceae</taxon>
        <taxon>Cytobacillus</taxon>
    </lineage>
</organism>